<evidence type="ECO:0000256" key="1">
    <source>
        <dbReference type="SAM" id="MobiDB-lite"/>
    </source>
</evidence>
<protein>
    <recommendedName>
        <fullName evidence="6">Secreted effector protein</fullName>
    </recommendedName>
</protein>
<reference evidence="4" key="1">
    <citation type="submission" date="2022-06" db="EMBL/GenBank/DDBJ databases">
        <authorList>
            <consortium name="SYNGENTA / RWTH Aachen University"/>
        </authorList>
    </citation>
    <scope>NUCLEOTIDE SEQUENCE</scope>
</reference>
<gene>
    <name evidence="3" type="ORF">PPACK8108_LOCUS1925</name>
    <name evidence="4" type="ORF">PPACK8108_LOCUS22055</name>
</gene>
<dbReference type="AlphaFoldDB" id="A0AAV0BJB2"/>
<evidence type="ECO:0000256" key="2">
    <source>
        <dbReference type="SAM" id="SignalP"/>
    </source>
</evidence>
<comment type="caution">
    <text evidence="4">The sequence shown here is derived from an EMBL/GenBank/DDBJ whole genome shotgun (WGS) entry which is preliminary data.</text>
</comment>
<feature type="compositionally biased region" description="Basic residues" evidence="1">
    <location>
        <begin position="201"/>
        <end position="218"/>
    </location>
</feature>
<feature type="region of interest" description="Disordered" evidence="1">
    <location>
        <begin position="185"/>
        <end position="218"/>
    </location>
</feature>
<accession>A0AAV0BJB2</accession>
<evidence type="ECO:0000313" key="5">
    <source>
        <dbReference type="Proteomes" id="UP001153365"/>
    </source>
</evidence>
<dbReference type="Proteomes" id="UP001153365">
    <property type="component" value="Unassembled WGS sequence"/>
</dbReference>
<evidence type="ECO:0000313" key="3">
    <source>
        <dbReference type="EMBL" id="CAH7667523.1"/>
    </source>
</evidence>
<sequence length="218" mass="25128">MRFLFVNNFRYALVLLLIRLDPSKSVMSRIAGDLEIQRIPAPNPALDLSIQKLPSNLMKSNQLRFSETITKAPSQQNMNFGYPSPEQTKFINEFIKNHKIGRIYRVDEKGNFVDVPKDIWTLNHYCGRVVVLDDNNREIFDTGCCYSNYSLQTDWNMSEKIINFALLGFGKFALKNIAEYLRPGGNGEWTHHRTPTPPKNQPRRGKPKRRTVKRIGAA</sequence>
<organism evidence="4 5">
    <name type="scientific">Phakopsora pachyrhizi</name>
    <name type="common">Asian soybean rust disease fungus</name>
    <dbReference type="NCBI Taxonomy" id="170000"/>
    <lineage>
        <taxon>Eukaryota</taxon>
        <taxon>Fungi</taxon>
        <taxon>Dikarya</taxon>
        <taxon>Basidiomycota</taxon>
        <taxon>Pucciniomycotina</taxon>
        <taxon>Pucciniomycetes</taxon>
        <taxon>Pucciniales</taxon>
        <taxon>Phakopsoraceae</taxon>
        <taxon>Phakopsora</taxon>
    </lineage>
</organism>
<proteinExistence type="predicted"/>
<evidence type="ECO:0000313" key="4">
    <source>
        <dbReference type="EMBL" id="CAH7687290.1"/>
    </source>
</evidence>
<evidence type="ECO:0008006" key="6">
    <source>
        <dbReference type="Google" id="ProtNLM"/>
    </source>
</evidence>
<feature type="signal peptide" evidence="2">
    <location>
        <begin position="1"/>
        <end position="25"/>
    </location>
</feature>
<name>A0AAV0BJB2_PHAPC</name>
<keyword evidence="2" id="KW-0732">Signal</keyword>
<dbReference type="EMBL" id="CALTRL010005856">
    <property type="protein sequence ID" value="CAH7687290.1"/>
    <property type="molecule type" value="Genomic_DNA"/>
</dbReference>
<feature type="chain" id="PRO_5044713239" description="Secreted effector protein" evidence="2">
    <location>
        <begin position="26"/>
        <end position="218"/>
    </location>
</feature>
<keyword evidence="5" id="KW-1185">Reference proteome</keyword>
<dbReference type="EMBL" id="CALTRL010000329">
    <property type="protein sequence ID" value="CAH7667523.1"/>
    <property type="molecule type" value="Genomic_DNA"/>
</dbReference>